<evidence type="ECO:0000259" key="14">
    <source>
        <dbReference type="PROSITE" id="PS50157"/>
    </source>
</evidence>
<proteinExistence type="predicted"/>
<keyword evidence="4" id="KW-0677">Repeat</keyword>
<evidence type="ECO:0000256" key="5">
    <source>
        <dbReference type="ARBA" id="ARBA00022771"/>
    </source>
</evidence>
<keyword evidence="8" id="KW-0805">Transcription regulation</keyword>
<dbReference type="InterPro" id="IPR013087">
    <property type="entry name" value="Znf_C2H2_type"/>
</dbReference>
<protein>
    <recommendedName>
        <fullName evidence="12">Protein drumstick</fullName>
    </recommendedName>
</protein>
<comment type="subcellular location">
    <subcellularLocation>
        <location evidence="1">Nucleus</location>
    </subcellularLocation>
</comment>
<dbReference type="Gene3D" id="3.30.160.60">
    <property type="entry name" value="Classic Zinc Finger"/>
    <property type="match status" value="2"/>
</dbReference>
<dbReference type="PROSITE" id="PS50157">
    <property type="entry name" value="ZINC_FINGER_C2H2_2"/>
    <property type="match status" value="2"/>
</dbReference>
<evidence type="ECO:0000256" key="1">
    <source>
        <dbReference type="ARBA" id="ARBA00004123"/>
    </source>
</evidence>
<dbReference type="FunFam" id="3.30.160.60:FF:001793">
    <property type="entry name" value="Blast:Protein drumstick"/>
    <property type="match status" value="1"/>
</dbReference>
<reference evidence="15 16" key="1">
    <citation type="journal article" date="2021" name="J. Hered.">
        <title>A chromosome-level genome assembly of the parasitoid wasp, Cotesia glomerata (Hymenoptera: Braconidae).</title>
        <authorList>
            <person name="Pinto B.J."/>
            <person name="Weis J.J."/>
            <person name="Gamble T."/>
            <person name="Ode P.J."/>
            <person name="Paul R."/>
            <person name="Zaspel J.M."/>
        </authorList>
    </citation>
    <scope>NUCLEOTIDE SEQUENCE [LARGE SCALE GENOMIC DNA]</scope>
    <source>
        <strain evidence="15">CgM1</strain>
    </source>
</reference>
<dbReference type="GO" id="GO:0008270">
    <property type="term" value="F:zinc ion binding"/>
    <property type="evidence" value="ECO:0007669"/>
    <property type="project" value="UniProtKB-KW"/>
</dbReference>
<dbReference type="InterPro" id="IPR036236">
    <property type="entry name" value="Znf_C2H2_sf"/>
</dbReference>
<evidence type="ECO:0000256" key="13">
    <source>
        <dbReference type="PROSITE-ProRule" id="PRU00042"/>
    </source>
</evidence>
<evidence type="ECO:0000256" key="6">
    <source>
        <dbReference type="ARBA" id="ARBA00022788"/>
    </source>
</evidence>
<comment type="caution">
    <text evidence="15">The sequence shown here is derived from an EMBL/GenBank/DDBJ whole genome shotgun (WGS) entry which is preliminary data.</text>
</comment>
<dbReference type="GO" id="GO:0005634">
    <property type="term" value="C:nucleus"/>
    <property type="evidence" value="ECO:0007669"/>
    <property type="project" value="UniProtKB-SubCell"/>
</dbReference>
<keyword evidence="3" id="KW-0479">Metal-binding</keyword>
<evidence type="ECO:0000256" key="4">
    <source>
        <dbReference type="ARBA" id="ARBA00022737"/>
    </source>
</evidence>
<keyword evidence="5 13" id="KW-0863">Zinc-finger</keyword>
<dbReference type="Proteomes" id="UP000826195">
    <property type="component" value="Unassembled WGS sequence"/>
</dbReference>
<evidence type="ECO:0000256" key="9">
    <source>
        <dbReference type="ARBA" id="ARBA00023125"/>
    </source>
</evidence>
<evidence type="ECO:0000256" key="10">
    <source>
        <dbReference type="ARBA" id="ARBA00023163"/>
    </source>
</evidence>
<evidence type="ECO:0000256" key="7">
    <source>
        <dbReference type="ARBA" id="ARBA00022833"/>
    </source>
</evidence>
<dbReference type="GO" id="GO:0000981">
    <property type="term" value="F:DNA-binding transcription factor activity, RNA polymerase II-specific"/>
    <property type="evidence" value="ECO:0007669"/>
    <property type="project" value="TreeGrafter"/>
</dbReference>
<dbReference type="SMART" id="SM00355">
    <property type="entry name" value="ZnF_C2H2"/>
    <property type="match status" value="2"/>
</dbReference>
<keyword evidence="9" id="KW-0238">DNA-binding</keyword>
<keyword evidence="2" id="KW-0217">Developmental protein</keyword>
<dbReference type="GO" id="GO:0000977">
    <property type="term" value="F:RNA polymerase II transcription regulatory region sequence-specific DNA binding"/>
    <property type="evidence" value="ECO:0007669"/>
    <property type="project" value="TreeGrafter"/>
</dbReference>
<evidence type="ECO:0000256" key="2">
    <source>
        <dbReference type="ARBA" id="ARBA00022473"/>
    </source>
</evidence>
<keyword evidence="6" id="KW-0562">Pair-rule protein</keyword>
<keyword evidence="16" id="KW-1185">Reference proteome</keyword>
<evidence type="ECO:0000313" key="15">
    <source>
        <dbReference type="EMBL" id="KAH0546976.1"/>
    </source>
</evidence>
<dbReference type="Pfam" id="PF00096">
    <property type="entry name" value="zf-C2H2"/>
    <property type="match status" value="2"/>
</dbReference>
<dbReference type="PANTHER" id="PTHR14196">
    <property type="entry name" value="ODD-SKIPPED - RELATED"/>
    <property type="match status" value="1"/>
</dbReference>
<name>A0AAV7IA45_COTGL</name>
<keyword evidence="7" id="KW-0862">Zinc</keyword>
<evidence type="ECO:0000256" key="11">
    <source>
        <dbReference type="ARBA" id="ARBA00023242"/>
    </source>
</evidence>
<evidence type="ECO:0000313" key="16">
    <source>
        <dbReference type="Proteomes" id="UP000826195"/>
    </source>
</evidence>
<evidence type="ECO:0000256" key="8">
    <source>
        <dbReference type="ARBA" id="ARBA00023015"/>
    </source>
</evidence>
<dbReference type="GO" id="GO:0007366">
    <property type="term" value="P:periodic partitioning by pair rule gene"/>
    <property type="evidence" value="ECO:0007669"/>
    <property type="project" value="UniProtKB-KW"/>
</dbReference>
<feature type="domain" description="C2H2-type" evidence="14">
    <location>
        <begin position="244"/>
        <end position="271"/>
    </location>
</feature>
<keyword evidence="11" id="KW-0539">Nucleus</keyword>
<keyword evidence="10" id="KW-0804">Transcription</keyword>
<sequence length="287" mass="33265">MVGVKSAVALSSRVNQPMKMSPVKIPASHLIGRCYSFGLYRARRAYLLRSEFVDQTALLVTDRSSNCCLGCTGSLKLLNLTVEYTLSEITRTTRCKTRRLKINVANSQPGNKKESLWLLQQLRGIHGVYLTGEEDNHTRDISAIRREGYSQRKREKARFVSRRGGEPPESEYIESIEPRERWEFIRMFAIMPMETEGHGREFGRRQKMRAKCTVEFVCKYCQRRFTKPYNLMIHERSHKDDVTFTCEVCGKSFKRQDNLKQHRSIHSVSYKGSNGYANGYSNGYSRY</sequence>
<dbReference type="FunFam" id="3.30.160.60:FF:000712">
    <property type="entry name" value="Drumstick, isoform C"/>
    <property type="match status" value="1"/>
</dbReference>
<dbReference type="EMBL" id="JAHXZJ010002237">
    <property type="protein sequence ID" value="KAH0546976.1"/>
    <property type="molecule type" value="Genomic_DNA"/>
</dbReference>
<gene>
    <name evidence="15" type="ORF">KQX54_016532</name>
</gene>
<organism evidence="15 16">
    <name type="scientific">Cotesia glomerata</name>
    <name type="common">Lepidopteran parasitic wasp</name>
    <name type="synonym">Apanteles glomeratus</name>
    <dbReference type="NCBI Taxonomy" id="32391"/>
    <lineage>
        <taxon>Eukaryota</taxon>
        <taxon>Metazoa</taxon>
        <taxon>Ecdysozoa</taxon>
        <taxon>Arthropoda</taxon>
        <taxon>Hexapoda</taxon>
        <taxon>Insecta</taxon>
        <taxon>Pterygota</taxon>
        <taxon>Neoptera</taxon>
        <taxon>Endopterygota</taxon>
        <taxon>Hymenoptera</taxon>
        <taxon>Apocrita</taxon>
        <taxon>Ichneumonoidea</taxon>
        <taxon>Braconidae</taxon>
        <taxon>Microgastrinae</taxon>
        <taxon>Cotesia</taxon>
    </lineage>
</organism>
<evidence type="ECO:0000256" key="12">
    <source>
        <dbReference type="ARBA" id="ARBA00068792"/>
    </source>
</evidence>
<dbReference type="SUPFAM" id="SSF57667">
    <property type="entry name" value="beta-beta-alpha zinc fingers"/>
    <property type="match status" value="1"/>
</dbReference>
<accession>A0AAV7IA45</accession>
<dbReference type="InterPro" id="IPR050717">
    <property type="entry name" value="C2H2-ZF_Transcription_Reg"/>
</dbReference>
<evidence type="ECO:0000256" key="3">
    <source>
        <dbReference type="ARBA" id="ARBA00022723"/>
    </source>
</evidence>
<dbReference type="PROSITE" id="PS00028">
    <property type="entry name" value="ZINC_FINGER_C2H2_1"/>
    <property type="match status" value="2"/>
</dbReference>
<dbReference type="AlphaFoldDB" id="A0AAV7IA45"/>
<feature type="domain" description="C2H2-type" evidence="14">
    <location>
        <begin position="216"/>
        <end position="243"/>
    </location>
</feature>
<dbReference type="PANTHER" id="PTHR14196:SF0">
    <property type="entry name" value="PROTEIN BOWEL"/>
    <property type="match status" value="1"/>
</dbReference>